<organism evidence="1 2">
    <name type="scientific">Kingella oralis ATCC 51147</name>
    <dbReference type="NCBI Taxonomy" id="629741"/>
    <lineage>
        <taxon>Bacteria</taxon>
        <taxon>Pseudomonadati</taxon>
        <taxon>Pseudomonadota</taxon>
        <taxon>Betaproteobacteria</taxon>
        <taxon>Neisseriales</taxon>
        <taxon>Neisseriaceae</taxon>
        <taxon>Kingella</taxon>
    </lineage>
</organism>
<dbReference type="AlphaFoldDB" id="C4GHW2"/>
<reference evidence="1" key="1">
    <citation type="submission" date="2009-04" db="EMBL/GenBank/DDBJ databases">
        <authorList>
            <person name="Weinstock G."/>
            <person name="Sodergren E."/>
            <person name="Clifton S."/>
            <person name="Fulton L."/>
            <person name="Fulton B."/>
            <person name="Courtney L."/>
            <person name="Fronick C."/>
            <person name="Harrison M."/>
            <person name="Strong C."/>
            <person name="Farmer C."/>
            <person name="Delahaunty K."/>
            <person name="Markovic C."/>
            <person name="Hall O."/>
            <person name="Minx P."/>
            <person name="Tomlinson C."/>
            <person name="Mitreva M."/>
            <person name="Nelson J."/>
            <person name="Hou S."/>
            <person name="Wollam A."/>
            <person name="Pepin K.H."/>
            <person name="Johnson M."/>
            <person name="Bhonagiri V."/>
            <person name="Nash W.E."/>
            <person name="Warren W."/>
            <person name="Chinwalla A."/>
            <person name="Mardis E.R."/>
            <person name="Wilson R.K."/>
        </authorList>
    </citation>
    <scope>NUCLEOTIDE SEQUENCE [LARGE SCALE GENOMIC DNA]</scope>
    <source>
        <strain evidence="1">ATCC 51147</strain>
    </source>
</reference>
<evidence type="ECO:0000313" key="1">
    <source>
        <dbReference type="EMBL" id="EEP68550.1"/>
    </source>
</evidence>
<dbReference type="HOGENOM" id="CLU_3099784_0_0_4"/>
<name>C4GHW2_9NEIS</name>
<sequence length="51" mass="6152">MKMGKIPQPPHAKKFIENFYYLGWGLWAKNAIIRHLFLSHYKEFAWITSRS</sequence>
<accession>C4GHW2</accession>
<comment type="caution">
    <text evidence="1">The sequence shown here is derived from an EMBL/GenBank/DDBJ whole genome shotgun (WGS) entry which is preliminary data.</text>
</comment>
<keyword evidence="2" id="KW-1185">Reference proteome</keyword>
<dbReference type="STRING" id="629741.GCWU000324_00450"/>
<protein>
    <submittedName>
        <fullName evidence="1">Uncharacterized protein</fullName>
    </submittedName>
</protein>
<proteinExistence type="predicted"/>
<dbReference type="Proteomes" id="UP000003009">
    <property type="component" value="Unassembled WGS sequence"/>
</dbReference>
<gene>
    <name evidence="1" type="ORF">GCWU000324_00450</name>
</gene>
<evidence type="ECO:0000313" key="2">
    <source>
        <dbReference type="Proteomes" id="UP000003009"/>
    </source>
</evidence>
<dbReference type="EMBL" id="ACJW02000002">
    <property type="protein sequence ID" value="EEP68550.1"/>
    <property type="molecule type" value="Genomic_DNA"/>
</dbReference>